<dbReference type="AlphaFoldDB" id="A0A4Z1HDC0"/>
<protein>
    <submittedName>
        <fullName evidence="2">Uncharacterized protein</fullName>
    </submittedName>
</protein>
<comment type="caution">
    <text evidence="2">The sequence shown here is derived from an EMBL/GenBank/DDBJ whole genome shotgun (WGS) entry which is preliminary data.</text>
</comment>
<name>A0A4Z1HDC0_9HELO</name>
<proteinExistence type="predicted"/>
<dbReference type="Proteomes" id="UP000297452">
    <property type="component" value="Unassembled WGS sequence"/>
</dbReference>
<feature type="compositionally biased region" description="Polar residues" evidence="1">
    <location>
        <begin position="45"/>
        <end position="61"/>
    </location>
</feature>
<keyword evidence="3" id="KW-1185">Reference proteome</keyword>
<organism evidence="2 3">
    <name type="scientific">Botryotinia narcissicola</name>
    <dbReference type="NCBI Taxonomy" id="278944"/>
    <lineage>
        <taxon>Eukaryota</taxon>
        <taxon>Fungi</taxon>
        <taxon>Dikarya</taxon>
        <taxon>Ascomycota</taxon>
        <taxon>Pezizomycotina</taxon>
        <taxon>Leotiomycetes</taxon>
        <taxon>Helotiales</taxon>
        <taxon>Sclerotiniaceae</taxon>
        <taxon>Botryotinia</taxon>
    </lineage>
</organism>
<feature type="region of interest" description="Disordered" evidence="1">
    <location>
        <begin position="45"/>
        <end position="65"/>
    </location>
</feature>
<dbReference type="EMBL" id="PQXJ01000545">
    <property type="protein sequence ID" value="TGO47096.1"/>
    <property type="molecule type" value="Genomic_DNA"/>
</dbReference>
<reference evidence="2 3" key="1">
    <citation type="submission" date="2017-12" db="EMBL/GenBank/DDBJ databases">
        <title>Comparative genomics of Botrytis spp.</title>
        <authorList>
            <person name="Valero-Jimenez C.A."/>
            <person name="Tapia P."/>
            <person name="Veloso J."/>
            <person name="Silva-Moreno E."/>
            <person name="Staats M."/>
            <person name="Valdes J.H."/>
            <person name="Van Kan J.A.L."/>
        </authorList>
    </citation>
    <scope>NUCLEOTIDE SEQUENCE [LARGE SCALE GENOMIC DNA]</scope>
    <source>
        <strain evidence="2 3">MUCL2120</strain>
    </source>
</reference>
<evidence type="ECO:0000313" key="3">
    <source>
        <dbReference type="Proteomes" id="UP000297452"/>
    </source>
</evidence>
<accession>A0A4Z1HDC0</accession>
<sequence length="81" mass="9036">MSSVITHQHGGRKRDVIVAERCNRIATDDVDASLYATHTMTHRVNSNQPSVISPRLHSTANKPPPRFIRLHLIPDQTATLS</sequence>
<evidence type="ECO:0000256" key="1">
    <source>
        <dbReference type="SAM" id="MobiDB-lite"/>
    </source>
</evidence>
<evidence type="ECO:0000313" key="2">
    <source>
        <dbReference type="EMBL" id="TGO47096.1"/>
    </source>
</evidence>
<gene>
    <name evidence="2" type="ORF">BOTNAR_0545g00030</name>
</gene>